<proteinExistence type="predicted"/>
<dbReference type="Proteomes" id="UP001201980">
    <property type="component" value="Unassembled WGS sequence"/>
</dbReference>
<dbReference type="EMBL" id="JAKWBI020000001">
    <property type="protein sequence ID" value="KAJ2907354.1"/>
    <property type="molecule type" value="Genomic_DNA"/>
</dbReference>
<keyword evidence="1" id="KW-0040">ANK repeat</keyword>
<sequence length="234" mass="26344">MRLWQSPLLDYAARVWRRHCQAIELKSEDKKIILPFLESNYAPNGGAFNSWVQALLLNTDLSTVQQTSPPCYAPSYNISSIIKTLIRSNPNVGINQRGGRFSSTPLAAAVERGHLEATELLVEMGAVPGKIRASFQDGRTKTKMHGNEREKFWDKSEDLASQAFAHETAAVRDMARIFIWNTAAHLSSATGRRSVIFPIQVNLRPARLRMGMWEAKRHRAHDVDVQTGTVMMAW</sequence>
<keyword evidence="3" id="KW-1185">Reference proteome</keyword>
<comment type="caution">
    <text evidence="2">The sequence shown here is derived from an EMBL/GenBank/DDBJ whole genome shotgun (WGS) entry which is preliminary data.</text>
</comment>
<organism evidence="2 3">
    <name type="scientific">Zalerion maritima</name>
    <dbReference type="NCBI Taxonomy" id="339359"/>
    <lineage>
        <taxon>Eukaryota</taxon>
        <taxon>Fungi</taxon>
        <taxon>Dikarya</taxon>
        <taxon>Ascomycota</taxon>
        <taxon>Pezizomycotina</taxon>
        <taxon>Sordariomycetes</taxon>
        <taxon>Lulworthiomycetidae</taxon>
        <taxon>Lulworthiales</taxon>
        <taxon>Lulworthiaceae</taxon>
        <taxon>Zalerion</taxon>
    </lineage>
</organism>
<evidence type="ECO:0000256" key="1">
    <source>
        <dbReference type="PROSITE-ProRule" id="PRU00023"/>
    </source>
</evidence>
<name>A0AAD5S0G6_9PEZI</name>
<protein>
    <submittedName>
        <fullName evidence="2">Ankyrin repeat protein</fullName>
    </submittedName>
</protein>
<reference evidence="2" key="1">
    <citation type="submission" date="2022-07" db="EMBL/GenBank/DDBJ databases">
        <title>Draft genome sequence of Zalerion maritima ATCC 34329, a (micro)plastics degrading marine fungus.</title>
        <authorList>
            <person name="Paco A."/>
            <person name="Goncalves M.F.M."/>
            <person name="Rocha-Santos T.A.P."/>
            <person name="Alves A."/>
        </authorList>
    </citation>
    <scope>NUCLEOTIDE SEQUENCE</scope>
    <source>
        <strain evidence="2">ATCC 34329</strain>
    </source>
</reference>
<gene>
    <name evidence="2" type="ORF">MKZ38_003211</name>
</gene>
<accession>A0AAD5S0G6</accession>
<dbReference type="SUPFAM" id="SSF48403">
    <property type="entry name" value="Ankyrin repeat"/>
    <property type="match status" value="1"/>
</dbReference>
<evidence type="ECO:0000313" key="2">
    <source>
        <dbReference type="EMBL" id="KAJ2907354.1"/>
    </source>
</evidence>
<feature type="repeat" description="ANK" evidence="1">
    <location>
        <begin position="101"/>
        <end position="126"/>
    </location>
</feature>
<dbReference type="InterPro" id="IPR036770">
    <property type="entry name" value="Ankyrin_rpt-contain_sf"/>
</dbReference>
<dbReference type="PROSITE" id="PS50297">
    <property type="entry name" value="ANK_REP_REGION"/>
    <property type="match status" value="1"/>
</dbReference>
<dbReference type="InterPro" id="IPR002110">
    <property type="entry name" value="Ankyrin_rpt"/>
</dbReference>
<dbReference type="AlphaFoldDB" id="A0AAD5S0G6"/>
<dbReference type="PROSITE" id="PS50088">
    <property type="entry name" value="ANK_REPEAT"/>
    <property type="match status" value="1"/>
</dbReference>
<dbReference type="Gene3D" id="1.25.40.20">
    <property type="entry name" value="Ankyrin repeat-containing domain"/>
    <property type="match status" value="1"/>
</dbReference>
<evidence type="ECO:0000313" key="3">
    <source>
        <dbReference type="Proteomes" id="UP001201980"/>
    </source>
</evidence>